<name>A0A1J4TXQ6_9BACT</name>
<reference evidence="1 2" key="1">
    <citation type="journal article" date="2016" name="Environ. Microbiol.">
        <title>Genomic resolution of a cold subsurface aquifer community provides metabolic insights for novel microbes adapted to high CO concentrations.</title>
        <authorList>
            <person name="Probst A.J."/>
            <person name="Castelle C.J."/>
            <person name="Singh A."/>
            <person name="Brown C.T."/>
            <person name="Anantharaman K."/>
            <person name="Sharon I."/>
            <person name="Hug L.A."/>
            <person name="Burstein D."/>
            <person name="Emerson J.B."/>
            <person name="Thomas B.C."/>
            <person name="Banfield J.F."/>
        </authorList>
    </citation>
    <scope>NUCLEOTIDE SEQUENCE [LARGE SCALE GENOMIC DNA]</scope>
    <source>
        <strain evidence="1">CG1_02_37_22</strain>
    </source>
</reference>
<organism evidence="1 2">
    <name type="scientific">Candidatus Gottesmanbacteria bacterium CG1_02_37_22</name>
    <dbReference type="NCBI Taxonomy" id="1805209"/>
    <lineage>
        <taxon>Bacteria</taxon>
        <taxon>Candidatus Gottesmaniibacteriota</taxon>
    </lineage>
</organism>
<dbReference type="Proteomes" id="UP000183120">
    <property type="component" value="Unassembled WGS sequence"/>
</dbReference>
<sequence length="246" mass="28618">MTRRLNSFELHFKDKNDHDNAVIIDKEPDTCPLCNHGIEALLIDAYGKSDLNKGHFIQSIYKCPRIDCQTVFIAYYTSGSWYGPRNISEYVFLQNTFIPAYIKEENFEKEIERLSPQFVEIYTQASIAENMGLKAICGAGYRKALEYLIKDYLKLTMPTITKEVENHYLGYVIANYVGNERIKKMAGLAKNVGNDETHYIRKIDKLSLEDLKKLIRLTTHWITDELLTEEYATIYEKLMTNDKDKK</sequence>
<dbReference type="AlphaFoldDB" id="A0A1J4TXQ6"/>
<accession>A0A1J4TXQ6</accession>
<gene>
    <name evidence="1" type="ORF">AUJ73_01165</name>
</gene>
<comment type="caution">
    <text evidence="1">The sequence shown here is derived from an EMBL/GenBank/DDBJ whole genome shotgun (WGS) entry which is preliminary data.</text>
</comment>
<evidence type="ECO:0000313" key="2">
    <source>
        <dbReference type="Proteomes" id="UP000183120"/>
    </source>
</evidence>
<dbReference type="STRING" id="1805209.AUJ73_01165"/>
<protein>
    <recommendedName>
        <fullName evidence="3">DUF4145 domain-containing protein</fullName>
    </recommendedName>
</protein>
<evidence type="ECO:0008006" key="3">
    <source>
        <dbReference type="Google" id="ProtNLM"/>
    </source>
</evidence>
<proteinExistence type="predicted"/>
<evidence type="ECO:0000313" key="1">
    <source>
        <dbReference type="EMBL" id="OIO15222.1"/>
    </source>
</evidence>
<dbReference type="EMBL" id="MNUY01000016">
    <property type="protein sequence ID" value="OIO15222.1"/>
    <property type="molecule type" value="Genomic_DNA"/>
</dbReference>